<reference evidence="1" key="1">
    <citation type="submission" date="2022-11" db="EMBL/GenBank/DDBJ databases">
        <title>beta-Carotene-producing bacterium, Jeongeuplla avenae sp. nov., alleviates the salt stress of Arabidopsis seedlings.</title>
        <authorList>
            <person name="Jiang L."/>
            <person name="Lee J."/>
        </authorList>
    </citation>
    <scope>NUCLEOTIDE SEQUENCE</scope>
    <source>
        <strain evidence="1">DY_R2A_6</strain>
    </source>
</reference>
<dbReference type="EMBL" id="CP113520">
    <property type="protein sequence ID" value="WAJ28870.1"/>
    <property type="molecule type" value="Genomic_DNA"/>
</dbReference>
<name>A0ACD4NPI9_9HYPH</name>
<evidence type="ECO:0000313" key="1">
    <source>
        <dbReference type="EMBL" id="WAJ28870.1"/>
    </source>
</evidence>
<accession>A0ACD4NPI9</accession>
<organism evidence="1 2">
    <name type="scientific">Antarcticirhabdus aurantiaca</name>
    <dbReference type="NCBI Taxonomy" id="2606717"/>
    <lineage>
        <taxon>Bacteria</taxon>
        <taxon>Pseudomonadati</taxon>
        <taxon>Pseudomonadota</taxon>
        <taxon>Alphaproteobacteria</taxon>
        <taxon>Hyphomicrobiales</taxon>
        <taxon>Aurantimonadaceae</taxon>
        <taxon>Antarcticirhabdus</taxon>
    </lineage>
</organism>
<sequence>MAAKSLHVGWIGIGKMGKPMSRRVLKNGMPVTVYEPLAQNRASVVAEGAEMALSIPDLAAAADVIALTIPNDAVLESLAFAPEGLVASMRPGQILLEMSTVSPAISARIAEALADRDVSYLRAPVSGSTATATSGQLSVMVSGPEAAFQKVLPILGAFSTRQFHVGTAEEARYLKLVLNALVGATSALVGEALTLGRKGGLDDETMLDVIGQSAVASPLIAYKRDLLVSRNFDPAFTVEQMMKDFDLILEAARSDHVPMSLAAAVRQQYEAAFATGHGQDDFFVLVEICERLAGLSAHPDREDGRLDRKVGNR</sequence>
<evidence type="ECO:0000313" key="2">
    <source>
        <dbReference type="Proteomes" id="UP001163223"/>
    </source>
</evidence>
<dbReference type="Proteomes" id="UP001163223">
    <property type="component" value="Chromosome"/>
</dbReference>
<protein>
    <submittedName>
        <fullName evidence="1">NAD(P)-dependent oxidoreductase</fullName>
    </submittedName>
</protein>
<gene>
    <name evidence="1" type="ORF">OXU80_01045</name>
</gene>
<proteinExistence type="predicted"/>
<keyword evidence="2" id="KW-1185">Reference proteome</keyword>